<proteinExistence type="inferred from homology"/>
<dbReference type="InterPro" id="IPR008880">
    <property type="entry name" value="Trigger_fac_C"/>
</dbReference>
<keyword evidence="12" id="KW-0963">Cytoplasm</keyword>
<comment type="subcellular location">
    <subcellularLocation>
        <location evidence="12">Cytoplasm</location>
    </subcellularLocation>
    <text evidence="12">About half TF is bound to the ribosome near the polypeptide exit tunnel while the other half is free in the cytoplasm.</text>
</comment>
<dbReference type="SUPFAM" id="SSF109998">
    <property type="entry name" value="Triger factor/SurA peptide-binding domain-like"/>
    <property type="match status" value="1"/>
</dbReference>
<sequence>MSLKVENLGKNMAELTITVSAEEFDKALTESFQKNKSKFNIPGFRKGKATRGMVEKFYGPGTLYEDAIDIIFNKTYPDAVKESGLNVVSKPEIDIKEMAKGKEFVYSAKVAVKPEVTLGEYKGVEVKRADEEVNDEDISEALKKEQEKNSRLITIDDRPVENGDNTLIDFDGKVDGVRFEGGRAEDYPLVIGSHSFIEGFEEQVIGHSLGEEFDINVVFPEKYHAKELAGKPAVFTVKIKEIKKKELPELDDEFAGEVSEFETLDEYKSDLKEKLAQVKKKNAASENENAVIEKVVENAQLEIPDPMVEAQIDRLVSSYANNLSNQGLTLEQYLQYTGMSMEDLRGQMRERALRNIKTSLVLEAVVKAEDISVSEERLEEELEKLAKNYKMEIEQFKEAFGKKNADDVMENLKLQEAVDFLVSEAKLV</sequence>
<accession>G5GHG1</accession>
<dbReference type="Gene3D" id="3.30.70.1050">
    <property type="entry name" value="Trigger factor ribosome-binding domain"/>
    <property type="match status" value="1"/>
</dbReference>
<keyword evidence="18" id="KW-1185">Reference proteome</keyword>
<evidence type="ECO:0000256" key="8">
    <source>
        <dbReference type="ARBA" id="ARBA00023235"/>
    </source>
</evidence>
<evidence type="ECO:0000256" key="10">
    <source>
        <dbReference type="ARBA" id="ARBA00024849"/>
    </source>
</evidence>
<dbReference type="InterPro" id="IPR036611">
    <property type="entry name" value="Trigger_fac_ribosome-bd_sf"/>
</dbReference>
<reference evidence="17 18" key="1">
    <citation type="submission" date="2011-08" db="EMBL/GenBank/DDBJ databases">
        <title>The Genome Sequence of Johnsonella ignava ATCC 51276.</title>
        <authorList>
            <consortium name="The Broad Institute Genome Sequencing Platform"/>
            <person name="Earl A."/>
            <person name="Ward D."/>
            <person name="Feldgarden M."/>
            <person name="Gevers D."/>
            <person name="Izard J."/>
            <person name="Blanton J.M."/>
            <person name="Baranova O.V."/>
            <person name="Dewhirst F.E."/>
            <person name="Young S.K."/>
            <person name="Zeng Q."/>
            <person name="Gargeya S."/>
            <person name="Fitzgerald M."/>
            <person name="Haas B."/>
            <person name="Abouelleil A."/>
            <person name="Alvarado L."/>
            <person name="Arachchi H.M."/>
            <person name="Berlin A."/>
            <person name="Brown A."/>
            <person name="Chapman S.B."/>
            <person name="Chen Z."/>
            <person name="Dunbar C."/>
            <person name="Freedman E."/>
            <person name="Gearin G."/>
            <person name="Gellesch M."/>
            <person name="Goldberg J."/>
            <person name="Griggs A."/>
            <person name="Gujja S."/>
            <person name="Heiman D."/>
            <person name="Howarth C."/>
            <person name="Larson L."/>
            <person name="Lui A."/>
            <person name="MacDonald P.J.P."/>
            <person name="Montmayeur A."/>
            <person name="Murphy C."/>
            <person name="Neiman D."/>
            <person name="Pearson M."/>
            <person name="Priest M."/>
            <person name="Roberts A."/>
            <person name="Saif S."/>
            <person name="Shea T."/>
            <person name="Shenoy N."/>
            <person name="Sisk P."/>
            <person name="Stolte C."/>
            <person name="Sykes S."/>
            <person name="Wortman J."/>
            <person name="Nusbaum C."/>
            <person name="Birren B."/>
        </authorList>
    </citation>
    <scope>NUCLEOTIDE SEQUENCE [LARGE SCALE GENOMIC DNA]</scope>
    <source>
        <strain evidence="17 18">ATCC 51276</strain>
    </source>
</reference>
<dbReference type="STRING" id="679200.HMPREF9333_01001"/>
<comment type="function">
    <text evidence="10 12">Involved in protein export. Acts as a chaperone by maintaining the newly synthesized protein in an open conformation. Functions as a peptidyl-prolyl cis-trans isomerase.</text>
</comment>
<comment type="caution">
    <text evidence="17">The sequence shown here is derived from an EMBL/GenBank/DDBJ whole genome shotgun (WGS) entry which is preliminary data.</text>
</comment>
<feature type="coiled-coil region" evidence="15">
    <location>
        <begin position="261"/>
        <end position="302"/>
    </location>
</feature>
<dbReference type="Gene3D" id="3.10.50.40">
    <property type="match status" value="1"/>
</dbReference>
<protein>
    <recommendedName>
        <fullName evidence="4 12">Trigger factor</fullName>
        <shortName evidence="12">TF</shortName>
        <ecNumber evidence="3 12">5.2.1.8</ecNumber>
    </recommendedName>
    <alternativeName>
        <fullName evidence="11 12">PPIase</fullName>
    </alternativeName>
</protein>
<evidence type="ECO:0000256" key="14">
    <source>
        <dbReference type="RuleBase" id="RU003914"/>
    </source>
</evidence>
<keyword evidence="9 12" id="KW-0131">Cell cycle</keyword>
<dbReference type="SUPFAM" id="SSF102735">
    <property type="entry name" value="Trigger factor ribosome-binding domain"/>
    <property type="match status" value="1"/>
</dbReference>
<gene>
    <name evidence="12" type="primary">tig</name>
    <name evidence="17" type="ORF">HMPREF9333_01001</name>
</gene>
<dbReference type="FunFam" id="3.10.50.40:FF:000001">
    <property type="entry name" value="Trigger factor"/>
    <property type="match status" value="1"/>
</dbReference>
<evidence type="ECO:0000259" key="16">
    <source>
        <dbReference type="PROSITE" id="PS50059"/>
    </source>
</evidence>
<comment type="catalytic activity">
    <reaction evidence="1 12 13">
        <text>[protein]-peptidylproline (omega=180) = [protein]-peptidylproline (omega=0)</text>
        <dbReference type="Rhea" id="RHEA:16237"/>
        <dbReference type="Rhea" id="RHEA-COMP:10747"/>
        <dbReference type="Rhea" id="RHEA-COMP:10748"/>
        <dbReference type="ChEBI" id="CHEBI:83833"/>
        <dbReference type="ChEBI" id="CHEBI:83834"/>
        <dbReference type="EC" id="5.2.1.8"/>
    </reaction>
</comment>
<dbReference type="Proteomes" id="UP000003011">
    <property type="component" value="Unassembled WGS sequence"/>
</dbReference>
<feature type="domain" description="PPIase FKBP-type" evidence="16">
    <location>
        <begin position="163"/>
        <end position="245"/>
    </location>
</feature>
<dbReference type="PANTHER" id="PTHR30560">
    <property type="entry name" value="TRIGGER FACTOR CHAPERONE AND PEPTIDYL-PROLYL CIS/TRANS ISOMERASE"/>
    <property type="match status" value="1"/>
</dbReference>
<dbReference type="PROSITE" id="PS50059">
    <property type="entry name" value="FKBP_PPIASE"/>
    <property type="match status" value="1"/>
</dbReference>
<evidence type="ECO:0000256" key="12">
    <source>
        <dbReference type="HAMAP-Rule" id="MF_00303"/>
    </source>
</evidence>
<dbReference type="HOGENOM" id="CLU_033058_3_2_9"/>
<evidence type="ECO:0000256" key="5">
    <source>
        <dbReference type="ARBA" id="ARBA00022618"/>
    </source>
</evidence>
<evidence type="ECO:0000256" key="1">
    <source>
        <dbReference type="ARBA" id="ARBA00000971"/>
    </source>
</evidence>
<name>G5GHG1_9FIRM</name>
<dbReference type="GO" id="GO:0043022">
    <property type="term" value="F:ribosome binding"/>
    <property type="evidence" value="ECO:0007669"/>
    <property type="project" value="TreeGrafter"/>
</dbReference>
<dbReference type="InterPro" id="IPR027304">
    <property type="entry name" value="Trigger_fact/SurA_dom_sf"/>
</dbReference>
<dbReference type="SUPFAM" id="SSF54534">
    <property type="entry name" value="FKBP-like"/>
    <property type="match status" value="1"/>
</dbReference>
<dbReference type="RefSeq" id="WP_005540360.1">
    <property type="nucleotide sequence ID" value="NZ_JH378831.1"/>
</dbReference>
<dbReference type="Pfam" id="PF05698">
    <property type="entry name" value="Trigger_C"/>
    <property type="match status" value="1"/>
</dbReference>
<dbReference type="InterPro" id="IPR008881">
    <property type="entry name" value="Trigger_fac_ribosome-bd_bac"/>
</dbReference>
<evidence type="ECO:0000256" key="4">
    <source>
        <dbReference type="ARBA" id="ARBA00016902"/>
    </source>
</evidence>
<dbReference type="GO" id="GO:0051301">
    <property type="term" value="P:cell division"/>
    <property type="evidence" value="ECO:0007669"/>
    <property type="project" value="UniProtKB-KW"/>
</dbReference>
<dbReference type="OrthoDB" id="9767721at2"/>
<dbReference type="InterPro" id="IPR046357">
    <property type="entry name" value="PPIase_dom_sf"/>
</dbReference>
<dbReference type="Pfam" id="PF05697">
    <property type="entry name" value="Trigger_N"/>
    <property type="match status" value="1"/>
</dbReference>
<dbReference type="AlphaFoldDB" id="G5GHG1"/>
<dbReference type="GO" id="GO:0005737">
    <property type="term" value="C:cytoplasm"/>
    <property type="evidence" value="ECO:0007669"/>
    <property type="project" value="UniProtKB-SubCell"/>
</dbReference>
<keyword evidence="8 12" id="KW-0413">Isomerase</keyword>
<evidence type="ECO:0000256" key="6">
    <source>
        <dbReference type="ARBA" id="ARBA00023110"/>
    </source>
</evidence>
<dbReference type="GO" id="GO:0003755">
    <property type="term" value="F:peptidyl-prolyl cis-trans isomerase activity"/>
    <property type="evidence" value="ECO:0007669"/>
    <property type="project" value="UniProtKB-UniRule"/>
</dbReference>
<dbReference type="EC" id="5.2.1.8" evidence="3 12"/>
<dbReference type="GO" id="GO:0051083">
    <property type="term" value="P:'de novo' cotranslational protein folding"/>
    <property type="evidence" value="ECO:0007669"/>
    <property type="project" value="TreeGrafter"/>
</dbReference>
<dbReference type="GO" id="GO:0015031">
    <property type="term" value="P:protein transport"/>
    <property type="evidence" value="ECO:0007669"/>
    <property type="project" value="UniProtKB-UniRule"/>
</dbReference>
<dbReference type="GO" id="GO:0044183">
    <property type="term" value="F:protein folding chaperone"/>
    <property type="evidence" value="ECO:0007669"/>
    <property type="project" value="TreeGrafter"/>
</dbReference>
<evidence type="ECO:0000256" key="15">
    <source>
        <dbReference type="SAM" id="Coils"/>
    </source>
</evidence>
<organism evidence="17 18">
    <name type="scientific">Johnsonella ignava ATCC 51276</name>
    <dbReference type="NCBI Taxonomy" id="679200"/>
    <lineage>
        <taxon>Bacteria</taxon>
        <taxon>Bacillati</taxon>
        <taxon>Bacillota</taxon>
        <taxon>Clostridia</taxon>
        <taxon>Lachnospirales</taxon>
        <taxon>Lachnospiraceae</taxon>
        <taxon>Johnsonella</taxon>
    </lineage>
</organism>
<dbReference type="eggNOG" id="COG0544">
    <property type="taxonomic scope" value="Bacteria"/>
</dbReference>
<evidence type="ECO:0000313" key="18">
    <source>
        <dbReference type="Proteomes" id="UP000003011"/>
    </source>
</evidence>
<dbReference type="PATRIC" id="fig|679200.3.peg.1053"/>
<evidence type="ECO:0000256" key="11">
    <source>
        <dbReference type="ARBA" id="ARBA00029986"/>
    </source>
</evidence>
<dbReference type="InterPro" id="IPR001179">
    <property type="entry name" value="PPIase_FKBP_dom"/>
</dbReference>
<comment type="domain">
    <text evidence="12">Consists of 3 domains; the N-terminus binds the ribosome, the middle domain has PPIase activity, while the C-terminus has intrinsic chaperone activity on its own.</text>
</comment>
<dbReference type="GO" id="GO:0043335">
    <property type="term" value="P:protein unfolding"/>
    <property type="evidence" value="ECO:0007669"/>
    <property type="project" value="TreeGrafter"/>
</dbReference>
<dbReference type="Pfam" id="PF00254">
    <property type="entry name" value="FKBP_C"/>
    <property type="match status" value="1"/>
</dbReference>
<dbReference type="PANTHER" id="PTHR30560:SF3">
    <property type="entry name" value="TRIGGER FACTOR-LIKE PROTEIN TIG, CHLOROPLASTIC"/>
    <property type="match status" value="1"/>
</dbReference>
<keyword evidence="15" id="KW-0175">Coiled coil</keyword>
<evidence type="ECO:0000256" key="13">
    <source>
        <dbReference type="PROSITE-ProRule" id="PRU00277"/>
    </source>
</evidence>
<keyword evidence="6 12" id="KW-0697">Rotamase</keyword>
<dbReference type="PIRSF" id="PIRSF003095">
    <property type="entry name" value="Trigger_factor"/>
    <property type="match status" value="1"/>
</dbReference>
<dbReference type="Gene3D" id="1.10.3120.10">
    <property type="entry name" value="Trigger factor, C-terminal domain"/>
    <property type="match status" value="1"/>
</dbReference>
<keyword evidence="5 12" id="KW-0132">Cell division</keyword>
<evidence type="ECO:0000256" key="9">
    <source>
        <dbReference type="ARBA" id="ARBA00023306"/>
    </source>
</evidence>
<dbReference type="NCBIfam" id="TIGR00115">
    <property type="entry name" value="tig"/>
    <property type="match status" value="1"/>
</dbReference>
<dbReference type="HAMAP" id="MF_00303">
    <property type="entry name" value="Trigger_factor_Tig"/>
    <property type="match status" value="1"/>
</dbReference>
<dbReference type="InterPro" id="IPR037041">
    <property type="entry name" value="Trigger_fac_C_sf"/>
</dbReference>
<evidence type="ECO:0000256" key="2">
    <source>
        <dbReference type="ARBA" id="ARBA00005464"/>
    </source>
</evidence>
<dbReference type="EMBL" id="ACZL01000015">
    <property type="protein sequence ID" value="EHI55958.1"/>
    <property type="molecule type" value="Genomic_DNA"/>
</dbReference>
<evidence type="ECO:0000256" key="7">
    <source>
        <dbReference type="ARBA" id="ARBA00023186"/>
    </source>
</evidence>
<evidence type="ECO:0000313" key="17">
    <source>
        <dbReference type="EMBL" id="EHI55958.1"/>
    </source>
</evidence>
<feature type="coiled-coil region" evidence="15">
    <location>
        <begin position="368"/>
        <end position="399"/>
    </location>
</feature>
<evidence type="ECO:0000256" key="3">
    <source>
        <dbReference type="ARBA" id="ARBA00013194"/>
    </source>
</evidence>
<comment type="similarity">
    <text evidence="2 12 14">Belongs to the FKBP-type PPIase family. Tig subfamily.</text>
</comment>
<dbReference type="InterPro" id="IPR005215">
    <property type="entry name" value="Trig_fac"/>
</dbReference>
<keyword evidence="7 12" id="KW-0143">Chaperone</keyword>